<dbReference type="OrthoDB" id="3828231at2759"/>
<dbReference type="Gene3D" id="3.40.50.850">
    <property type="entry name" value="Isochorismatase-like"/>
    <property type="match status" value="1"/>
</dbReference>
<keyword evidence="5" id="KW-1185">Reference proteome</keyword>
<reference evidence="4" key="1">
    <citation type="journal article" date="2020" name="Stud. Mycol.">
        <title>101 Dothideomycetes genomes: a test case for predicting lifestyles and emergence of pathogens.</title>
        <authorList>
            <person name="Haridas S."/>
            <person name="Albert R."/>
            <person name="Binder M."/>
            <person name="Bloem J."/>
            <person name="Labutti K."/>
            <person name="Salamov A."/>
            <person name="Andreopoulos B."/>
            <person name="Baker S."/>
            <person name="Barry K."/>
            <person name="Bills G."/>
            <person name="Bluhm B."/>
            <person name="Cannon C."/>
            <person name="Castanera R."/>
            <person name="Culley D."/>
            <person name="Daum C."/>
            <person name="Ezra D."/>
            <person name="Gonzalez J."/>
            <person name="Henrissat B."/>
            <person name="Kuo A."/>
            <person name="Liang C."/>
            <person name="Lipzen A."/>
            <person name="Lutzoni F."/>
            <person name="Magnuson J."/>
            <person name="Mondo S."/>
            <person name="Nolan M."/>
            <person name="Ohm R."/>
            <person name="Pangilinan J."/>
            <person name="Park H.-J."/>
            <person name="Ramirez L."/>
            <person name="Alfaro M."/>
            <person name="Sun H."/>
            <person name="Tritt A."/>
            <person name="Yoshinaga Y."/>
            <person name="Zwiers L.-H."/>
            <person name="Turgeon B."/>
            <person name="Goodwin S."/>
            <person name="Spatafora J."/>
            <person name="Crous P."/>
            <person name="Grigoriev I."/>
        </authorList>
    </citation>
    <scope>NUCLEOTIDE SEQUENCE</scope>
    <source>
        <strain evidence="4">CBS 473.64</strain>
    </source>
</reference>
<dbReference type="SUPFAM" id="SSF52499">
    <property type="entry name" value="Isochorismatase-like hydrolases"/>
    <property type="match status" value="1"/>
</dbReference>
<dbReference type="InterPro" id="IPR000868">
    <property type="entry name" value="Isochorismatase-like_dom"/>
</dbReference>
<accession>A0A6A6SDA8</accession>
<proteinExistence type="inferred from homology"/>
<dbReference type="Pfam" id="PF00857">
    <property type="entry name" value="Isochorismatase"/>
    <property type="match status" value="1"/>
</dbReference>
<dbReference type="AlphaFoldDB" id="A0A6A6SDA8"/>
<gene>
    <name evidence="4" type="ORF">P280DRAFT_546993</name>
</gene>
<feature type="domain" description="Isochorismatase-like" evidence="3">
    <location>
        <begin position="47"/>
        <end position="224"/>
    </location>
</feature>
<dbReference type="PANTHER" id="PTHR43540">
    <property type="entry name" value="PEROXYUREIDOACRYLATE/UREIDOACRYLATE AMIDOHYDROLASE-RELATED"/>
    <property type="match status" value="1"/>
</dbReference>
<dbReference type="Proteomes" id="UP000799753">
    <property type="component" value="Unassembled WGS sequence"/>
</dbReference>
<dbReference type="InterPro" id="IPR050272">
    <property type="entry name" value="Isochorismatase-like_hydrls"/>
</dbReference>
<evidence type="ECO:0000256" key="1">
    <source>
        <dbReference type="ARBA" id="ARBA00006336"/>
    </source>
</evidence>
<evidence type="ECO:0000256" key="2">
    <source>
        <dbReference type="ARBA" id="ARBA00022801"/>
    </source>
</evidence>
<organism evidence="4 5">
    <name type="scientific">Massarina eburnea CBS 473.64</name>
    <dbReference type="NCBI Taxonomy" id="1395130"/>
    <lineage>
        <taxon>Eukaryota</taxon>
        <taxon>Fungi</taxon>
        <taxon>Dikarya</taxon>
        <taxon>Ascomycota</taxon>
        <taxon>Pezizomycotina</taxon>
        <taxon>Dothideomycetes</taxon>
        <taxon>Pleosporomycetidae</taxon>
        <taxon>Pleosporales</taxon>
        <taxon>Massarineae</taxon>
        <taxon>Massarinaceae</taxon>
        <taxon>Massarina</taxon>
    </lineage>
</organism>
<evidence type="ECO:0000313" key="4">
    <source>
        <dbReference type="EMBL" id="KAF2644174.1"/>
    </source>
</evidence>
<dbReference type="InterPro" id="IPR036380">
    <property type="entry name" value="Isochorismatase-like_sf"/>
</dbReference>
<protein>
    <submittedName>
        <fullName evidence="4">Isochorismatase hydrolase</fullName>
    </submittedName>
</protein>
<name>A0A6A6SDA8_9PLEO</name>
<evidence type="ECO:0000313" key="5">
    <source>
        <dbReference type="Proteomes" id="UP000799753"/>
    </source>
</evidence>
<comment type="similarity">
    <text evidence="1">Belongs to the isochorismatase family.</text>
</comment>
<dbReference type="PANTHER" id="PTHR43540:SF1">
    <property type="entry name" value="ISOCHORISMATASE HYDROLASE"/>
    <property type="match status" value="1"/>
</dbReference>
<keyword evidence="2 4" id="KW-0378">Hydrolase</keyword>
<dbReference type="EMBL" id="MU006779">
    <property type="protein sequence ID" value="KAF2644174.1"/>
    <property type="molecule type" value="Genomic_DNA"/>
</dbReference>
<evidence type="ECO:0000259" key="3">
    <source>
        <dbReference type="Pfam" id="PF00857"/>
    </source>
</evidence>
<sequence length="243" mass="26978">MAEGYKALIGQSVSPISIAANQATYARQENYGHCYGETHLQFGSKPALIVIDAVKAYCTPGQRLYAPERFDMARQSMIRLIAKCRDSSVPVIFTSVIYNTKGLSGGKWYKEKLPNVLNTYDEGNPMRDFAEGIAPRENEVVVYKQYSSSFFGTSLASLLVSMGIDTTIICGYSTSGCVRATTLDAMQYGFAPFVVREACGDRHQAVNDANLFDMDQKFAEVVTEEWMLKHLEDKRESLQGALI</sequence>
<dbReference type="GO" id="GO:0016787">
    <property type="term" value="F:hydrolase activity"/>
    <property type="evidence" value="ECO:0007669"/>
    <property type="project" value="UniProtKB-KW"/>
</dbReference>